<dbReference type="PhylomeDB" id="A0A068V6V8"/>
<protein>
    <recommendedName>
        <fullName evidence="2">DUF4220 domain-containing protein</fullName>
    </recommendedName>
</protein>
<keyword evidence="1" id="KW-0472">Membrane</keyword>
<dbReference type="PANTHER" id="PTHR31325">
    <property type="entry name" value="OS01G0798800 PROTEIN-RELATED"/>
    <property type="match status" value="1"/>
</dbReference>
<sequence>MEIPIPDNWKQLWEQWELQTFIVISLSLQTFLILFVPLRKRASTGFLIMAVWSAYLLAEHAATFVIGQISNSQRNSPPQNDHDDNADLLAFWAPFLLVHLGGPDTITAFALEDNELWLRHLYGLVFHSVEVFYIFYQSIENKLWIPTVLMFVAGIIKYSERTRSLYLASLDRFTDSMLPEPDPGPDYAKLMNEYYSKKEAKLPTRIQMIGEPCRRNKASRVKEGQLTNLEVVLYAHQFFRTFRGLFADFIFSFRERSQSRDFFLNRTAEDAFRVVEVELNFYYDVFFTKVSVLYTNLGCIGRFVSVVCTVVALGLFHSERKKRNFEGFNVEITYTLLYGAIALDVIAIIMLIFSDSAVVKMNEFRRRLAFKKQSGTAQAASQPSAAAGGASTQSPFRNFFRRLWHFFRRRWSETVSTCNLISYCLHPRLELKEKFFGYIGLGNILDTMKYVKTEPFSTELRDLIFTELKTKSKIADDLDTAKDISSARGDWILRVEGFGELLPYISQMDYDESLLLWHIATELCYSDEIAKASSPNKHRHLSKLLSDYMLYLLVMQPTMMSAVTGIGQIRFRDTCAEVKRFRGKLANKKEPNFTQTEDDHAKLCKEILDVKTEVKPVAIKGDRSKSVLFDGCILAKKLRDLKTSEAGIEVDKWEIMSKVWVELLSYAAIRCRAYVHAQQLSKGGELFTIVWLLMAHFGLGDQFQASEGHHARAKLIVGK</sequence>
<dbReference type="OMA" id="CRANDHV"/>
<keyword evidence="1" id="KW-1133">Transmembrane helix</keyword>
<dbReference type="OrthoDB" id="1689146at2759"/>
<evidence type="ECO:0000313" key="3">
    <source>
        <dbReference type="EMBL" id="CDP16262.1"/>
    </source>
</evidence>
<dbReference type="EMBL" id="HG739204">
    <property type="protein sequence ID" value="CDP16262.1"/>
    <property type="molecule type" value="Genomic_DNA"/>
</dbReference>
<dbReference type="Gramene" id="CDP16262">
    <property type="protein sequence ID" value="CDP16262"/>
    <property type="gene ID" value="GSCOC_T00018028001"/>
</dbReference>
<proteinExistence type="predicted"/>
<evidence type="ECO:0000259" key="2">
    <source>
        <dbReference type="Pfam" id="PF13968"/>
    </source>
</evidence>
<dbReference type="Proteomes" id="UP000295252">
    <property type="component" value="Chromosome III"/>
</dbReference>
<dbReference type="InterPro" id="IPR007658">
    <property type="entry name" value="DUF594"/>
</dbReference>
<organism evidence="3 4">
    <name type="scientific">Coffea canephora</name>
    <name type="common">Robusta coffee</name>
    <dbReference type="NCBI Taxonomy" id="49390"/>
    <lineage>
        <taxon>Eukaryota</taxon>
        <taxon>Viridiplantae</taxon>
        <taxon>Streptophyta</taxon>
        <taxon>Embryophyta</taxon>
        <taxon>Tracheophyta</taxon>
        <taxon>Spermatophyta</taxon>
        <taxon>Magnoliopsida</taxon>
        <taxon>eudicotyledons</taxon>
        <taxon>Gunneridae</taxon>
        <taxon>Pentapetalae</taxon>
        <taxon>asterids</taxon>
        <taxon>lamiids</taxon>
        <taxon>Gentianales</taxon>
        <taxon>Rubiaceae</taxon>
        <taxon>Ixoroideae</taxon>
        <taxon>Gardenieae complex</taxon>
        <taxon>Bertiereae - Coffeeae clade</taxon>
        <taxon>Coffeeae</taxon>
        <taxon>Coffea</taxon>
    </lineage>
</organism>
<dbReference type="FunCoup" id="A0A068V6V8">
    <property type="interactions" value="543"/>
</dbReference>
<evidence type="ECO:0000313" key="4">
    <source>
        <dbReference type="Proteomes" id="UP000295252"/>
    </source>
</evidence>
<reference evidence="4" key="1">
    <citation type="journal article" date="2014" name="Science">
        <title>The coffee genome provides insight into the convergent evolution of caffeine biosynthesis.</title>
        <authorList>
            <person name="Denoeud F."/>
            <person name="Carretero-Paulet L."/>
            <person name="Dereeper A."/>
            <person name="Droc G."/>
            <person name="Guyot R."/>
            <person name="Pietrella M."/>
            <person name="Zheng C."/>
            <person name="Alberti A."/>
            <person name="Anthony F."/>
            <person name="Aprea G."/>
            <person name="Aury J.M."/>
            <person name="Bento P."/>
            <person name="Bernard M."/>
            <person name="Bocs S."/>
            <person name="Campa C."/>
            <person name="Cenci A."/>
            <person name="Combes M.C."/>
            <person name="Crouzillat D."/>
            <person name="Da Silva C."/>
            <person name="Daddiego L."/>
            <person name="De Bellis F."/>
            <person name="Dussert S."/>
            <person name="Garsmeur O."/>
            <person name="Gayraud T."/>
            <person name="Guignon V."/>
            <person name="Jahn K."/>
            <person name="Jamilloux V."/>
            <person name="Joet T."/>
            <person name="Labadie K."/>
            <person name="Lan T."/>
            <person name="Leclercq J."/>
            <person name="Lepelley M."/>
            <person name="Leroy T."/>
            <person name="Li L.T."/>
            <person name="Librado P."/>
            <person name="Lopez L."/>
            <person name="Munoz A."/>
            <person name="Noel B."/>
            <person name="Pallavicini A."/>
            <person name="Perrotta G."/>
            <person name="Poncet V."/>
            <person name="Pot D."/>
            <person name="Priyono X."/>
            <person name="Rigoreau M."/>
            <person name="Rouard M."/>
            <person name="Rozas J."/>
            <person name="Tranchant-Dubreuil C."/>
            <person name="VanBuren R."/>
            <person name="Zhang Q."/>
            <person name="Andrade A.C."/>
            <person name="Argout X."/>
            <person name="Bertrand B."/>
            <person name="de Kochko A."/>
            <person name="Graziosi G."/>
            <person name="Henry R.J."/>
            <person name="Jayarama X."/>
            <person name="Ming R."/>
            <person name="Nagai C."/>
            <person name="Rounsley S."/>
            <person name="Sankoff D."/>
            <person name="Giuliano G."/>
            <person name="Albert V.A."/>
            <person name="Wincker P."/>
            <person name="Lashermes P."/>
        </authorList>
    </citation>
    <scope>NUCLEOTIDE SEQUENCE [LARGE SCALE GENOMIC DNA]</scope>
    <source>
        <strain evidence="4">cv. DH200-94</strain>
    </source>
</reference>
<dbReference type="STRING" id="49390.A0A068V6V8"/>
<feature type="domain" description="DUF4220" evidence="2">
    <location>
        <begin position="52"/>
        <end position="423"/>
    </location>
</feature>
<dbReference type="InParanoid" id="A0A068V6V8"/>
<name>A0A068V6V8_COFCA</name>
<feature type="transmembrane region" description="Helical" evidence="1">
    <location>
        <begin position="20"/>
        <end position="38"/>
    </location>
</feature>
<feature type="transmembrane region" description="Helical" evidence="1">
    <location>
        <begin position="336"/>
        <end position="358"/>
    </location>
</feature>
<dbReference type="AlphaFoldDB" id="A0A068V6V8"/>
<dbReference type="InterPro" id="IPR025315">
    <property type="entry name" value="DUF4220"/>
</dbReference>
<gene>
    <name evidence="3" type="ORF">GSCOC_T00018028001</name>
</gene>
<accession>A0A068V6V8</accession>
<keyword evidence="4" id="KW-1185">Reference proteome</keyword>
<keyword evidence="1" id="KW-0812">Transmembrane</keyword>
<dbReference type="Pfam" id="PF13968">
    <property type="entry name" value="DUF4220"/>
    <property type="match status" value="1"/>
</dbReference>
<feature type="transmembrane region" description="Helical" evidence="1">
    <location>
        <begin position="293"/>
        <end position="316"/>
    </location>
</feature>
<evidence type="ECO:0000256" key="1">
    <source>
        <dbReference type="SAM" id="Phobius"/>
    </source>
</evidence>
<dbReference type="Pfam" id="PF04578">
    <property type="entry name" value="DUF594"/>
    <property type="match status" value="1"/>
</dbReference>
<feature type="transmembrane region" description="Helical" evidence="1">
    <location>
        <begin position="45"/>
        <end position="69"/>
    </location>
</feature>